<protein>
    <submittedName>
        <fullName evidence="1">Uncharacterized protein</fullName>
    </submittedName>
</protein>
<accession>A0ACC3BPY8</accession>
<gene>
    <name evidence="1" type="ORF">I4F81_002489</name>
</gene>
<name>A0ACC3BPY8_PYRYE</name>
<keyword evidence="2" id="KW-1185">Reference proteome</keyword>
<evidence type="ECO:0000313" key="1">
    <source>
        <dbReference type="EMBL" id="KAK1859897.1"/>
    </source>
</evidence>
<evidence type="ECO:0000313" key="2">
    <source>
        <dbReference type="Proteomes" id="UP000798662"/>
    </source>
</evidence>
<comment type="caution">
    <text evidence="1">The sequence shown here is derived from an EMBL/GenBank/DDBJ whole genome shotgun (WGS) entry which is preliminary data.</text>
</comment>
<reference evidence="1" key="1">
    <citation type="submission" date="2019-11" db="EMBL/GenBank/DDBJ databases">
        <title>Nori genome reveals adaptations in red seaweeds to the harsh intertidal environment.</title>
        <authorList>
            <person name="Wang D."/>
            <person name="Mao Y."/>
        </authorList>
    </citation>
    <scope>NUCLEOTIDE SEQUENCE</scope>
    <source>
        <tissue evidence="1">Gametophyte</tissue>
    </source>
</reference>
<dbReference type="EMBL" id="CM020618">
    <property type="protein sequence ID" value="KAK1859897.1"/>
    <property type="molecule type" value="Genomic_DNA"/>
</dbReference>
<proteinExistence type="predicted"/>
<dbReference type="Proteomes" id="UP000798662">
    <property type="component" value="Chromosome 1"/>
</dbReference>
<organism evidence="1 2">
    <name type="scientific">Pyropia yezoensis</name>
    <name type="common">Susabi-nori</name>
    <name type="synonym">Porphyra yezoensis</name>
    <dbReference type="NCBI Taxonomy" id="2788"/>
    <lineage>
        <taxon>Eukaryota</taxon>
        <taxon>Rhodophyta</taxon>
        <taxon>Bangiophyceae</taxon>
        <taxon>Bangiales</taxon>
        <taxon>Bangiaceae</taxon>
        <taxon>Pyropia</taxon>
    </lineage>
</organism>
<sequence>MGSPPPRVSAALARLGARLHRGDGRKVRALVMGAWGVSIVGLLVTQGVLLADYLDARAHPAVSVRLEAATAASSAGGGGGGGGLPRVEVCVDLGGLPAFSNYPRGGWPGSPLAAVVPPVPFASGADGSSSSLVAAAAAAVAAPPRTRGGLPCGPLPTAVSAAALNASSSSAHPDAPYVDMSPVGGGGCLTCWSFAGPAAAAAAGLTDGTDDGGGDGGNGGDAGATGARVHLGVSTVVERCRRRRLGIFTNTRHLLRRALWKERAALVAAGVLDTGGVDVDDPATWEGRLFPSSRDVRVWAPDGLGDALRFGLLDLDDVYCNAYLTAGVFYPVDTGAAAGGGADAAARAPARPDVRFVFSNTTGYWSRVRGAAGPYHPPTMADLHGALGSGGAGFPSLPFRLDDPAYAATPPSADSRTAYVFTASAGLVTTAGGVAGSPRGGSVGGDLPAAPSPSPSPPSSASASASATSAGRAEAATLLAALPANAASRIRFVRHRVNGRVGYVAAAADSVRLQRVDRLFDPASAPVAAIAYVVDVGFVSEAVSTATVATTVGGGDQGTDAAVAKAAGPATVVTEAHAAVSPVAFLADFLGLLSLFLDLSIYTLMTLVGAGWLALLSRGDAGRWKATGGAAAGGGGA</sequence>